<feature type="domain" description="Cytosol aminopeptidase" evidence="9">
    <location>
        <begin position="675"/>
        <end position="682"/>
    </location>
</feature>
<comment type="similarity">
    <text evidence="3">Belongs to the peptidase M17 family.</text>
</comment>
<dbReference type="GO" id="GO:0030145">
    <property type="term" value="F:manganese ion binding"/>
    <property type="evidence" value="ECO:0007669"/>
    <property type="project" value="InterPro"/>
</dbReference>
<dbReference type="CDD" id="cd00433">
    <property type="entry name" value="Peptidase_M17"/>
    <property type="match status" value="1"/>
</dbReference>
<organism evidence="10 11">
    <name type="scientific">Marchantia polymorpha subsp. ruderalis</name>
    <dbReference type="NCBI Taxonomy" id="1480154"/>
    <lineage>
        <taxon>Eukaryota</taxon>
        <taxon>Viridiplantae</taxon>
        <taxon>Streptophyta</taxon>
        <taxon>Embryophyta</taxon>
        <taxon>Marchantiophyta</taxon>
        <taxon>Marchantiopsida</taxon>
        <taxon>Marchantiidae</taxon>
        <taxon>Marchantiales</taxon>
        <taxon>Marchantiaceae</taxon>
        <taxon>Marchantia</taxon>
    </lineage>
</organism>
<dbReference type="PANTHER" id="PTHR11963">
    <property type="entry name" value="LEUCINE AMINOPEPTIDASE-RELATED"/>
    <property type="match status" value="1"/>
</dbReference>
<keyword evidence="6" id="KW-0645">Protease</keyword>
<dbReference type="Proteomes" id="UP000077202">
    <property type="component" value="Unassembled WGS sequence"/>
</dbReference>
<dbReference type="InterPro" id="IPR011356">
    <property type="entry name" value="Leucine_aapep/pepB"/>
</dbReference>
<evidence type="ECO:0000256" key="8">
    <source>
        <dbReference type="SAM" id="MobiDB-lite"/>
    </source>
</evidence>
<evidence type="ECO:0000256" key="2">
    <source>
        <dbReference type="ARBA" id="ARBA00001585"/>
    </source>
</evidence>
<keyword evidence="11" id="KW-1185">Reference proteome</keyword>
<dbReference type="PROSITE" id="PS00631">
    <property type="entry name" value="CYTOSOL_AP"/>
    <property type="match status" value="1"/>
</dbReference>
<sequence length="824" mass="87877">MKLRTLAIDNRGIRVASDGMELLSFTIQSLRDWRAFRLQGLQSPLALERASSHVQEQEQKDAPRNIHLRPCKQQGKFEETAEEFGSEGRHAPKHMSPFGEETWEVGRARKETQGQGEREREGGIIAMAALKSPTVAVVVPRLVARLCPAAFSRTSLAFPLVPAHFSGLRPSCDRPAHPSVPASKSGFSTMSPSRVKAVLTADVGLTKPSEGIVPQSSMALELLGSFITAVWAGRHMCPGVLKRVMLYSLTSIYVHFVGCKPLRSKNTNLLPLPMTSVRLRGVMGLFVNCFLLGDEFKLPIDMPYQYVLIHQSERLDGWIAITATESHVTEWKGDVVVIGVFEGGFGKDVNGIFEDSALKKLDDALGGIFGEIVVEEDFTGKAGQTSSARVSGHGFKRVGFVGLGKPKSASSKTWKSLGESIATIAKPAQAKSVAVLIANPPELSSEAKVSAASTVSLGTILGLFEDTRFKAEGKKPLLEKLEIVGLGSGAAFDAKLDQTVKVTGGVILARQLVNAPPNVLLPSVLADEAENLTADYSDVLTVKILDEEACRKLKMGSYLGVSAASTNPPKFIHIQYKPPTGDVKTKLAIVGKGLTFDSGGYNLKTGPGCSIEIMKIDMGGAAAAIGAAKAIAEVKPLGVEVNFIVAACENMIGGGGMRPGDILTASNGKTIEVNNTDAEGRLTLADALVYACNLKVDKIVDLATLTGACIIALGNDIGGMFTPNDALAEELSSASQSAGEKLWRMPMEDSYWEMMKSSIADMVNTGGRPGGSITAALFLKQFVNEDVAWAHLDIAGPVWSNEKKSATGFAVATLLNWVVKQAQS</sequence>
<comment type="catalytic activity">
    <reaction evidence="2">
        <text>Release of N-terminal proline from a peptide.</text>
        <dbReference type="EC" id="3.4.11.5"/>
    </reaction>
</comment>
<feature type="region of interest" description="Disordered" evidence="8">
    <location>
        <begin position="78"/>
        <end position="97"/>
    </location>
</feature>
<name>A0A176WSD8_MARPO</name>
<comment type="catalytic activity">
    <reaction evidence="1">
        <text>Release of an N-terminal amino acid, Xaa-|-Yaa-, in which Xaa is preferably Leu, but may be other amino acids including Pro although not Arg or Lys, and Yaa may be Pro. Amino acid amides and methyl esters are also readily hydrolyzed, but rates on arylamides are exceedingly low.</text>
        <dbReference type="EC" id="3.4.11.1"/>
    </reaction>
</comment>
<dbReference type="SUPFAM" id="SSF53187">
    <property type="entry name" value="Zn-dependent exopeptidases"/>
    <property type="match status" value="1"/>
</dbReference>
<dbReference type="EMBL" id="LVLJ01000095">
    <property type="protein sequence ID" value="OAE35754.1"/>
    <property type="molecule type" value="Genomic_DNA"/>
</dbReference>
<evidence type="ECO:0000313" key="10">
    <source>
        <dbReference type="EMBL" id="OAE35754.1"/>
    </source>
</evidence>
<dbReference type="PANTHER" id="PTHR11963:SF23">
    <property type="entry name" value="CYTOSOL AMINOPEPTIDASE"/>
    <property type="match status" value="1"/>
</dbReference>
<evidence type="ECO:0000256" key="4">
    <source>
        <dbReference type="ARBA" id="ARBA00011867"/>
    </source>
</evidence>
<dbReference type="Pfam" id="PF00883">
    <property type="entry name" value="Peptidase_M17"/>
    <property type="match status" value="1"/>
</dbReference>
<dbReference type="GO" id="GO:0070006">
    <property type="term" value="F:metalloaminopeptidase activity"/>
    <property type="evidence" value="ECO:0007669"/>
    <property type="project" value="InterPro"/>
</dbReference>
<evidence type="ECO:0000256" key="7">
    <source>
        <dbReference type="ARBA" id="ARBA00022801"/>
    </source>
</evidence>
<protein>
    <recommendedName>
        <fullName evidence="9">Cytosol aminopeptidase domain-containing protein</fullName>
    </recommendedName>
</protein>
<keyword evidence="5" id="KW-0031">Aminopeptidase</keyword>
<dbReference type="HAMAP" id="MF_00181">
    <property type="entry name" value="Cytosol_peptidase_M17"/>
    <property type="match status" value="1"/>
</dbReference>
<keyword evidence="7" id="KW-0378">Hydrolase</keyword>
<comment type="caution">
    <text evidence="10">The sequence shown here is derived from an EMBL/GenBank/DDBJ whole genome shotgun (WGS) entry which is preliminary data.</text>
</comment>
<dbReference type="SUPFAM" id="SSF52949">
    <property type="entry name" value="Macro domain-like"/>
    <property type="match status" value="1"/>
</dbReference>
<dbReference type="NCBIfam" id="NF002076">
    <property type="entry name" value="PRK00913.2-3"/>
    <property type="match status" value="1"/>
</dbReference>
<evidence type="ECO:0000313" key="11">
    <source>
        <dbReference type="Proteomes" id="UP000077202"/>
    </source>
</evidence>
<dbReference type="AlphaFoldDB" id="A0A176WSD8"/>
<dbReference type="GO" id="GO:0005737">
    <property type="term" value="C:cytoplasm"/>
    <property type="evidence" value="ECO:0007669"/>
    <property type="project" value="InterPro"/>
</dbReference>
<accession>A0A176WSD8</accession>
<evidence type="ECO:0000256" key="5">
    <source>
        <dbReference type="ARBA" id="ARBA00022438"/>
    </source>
</evidence>
<dbReference type="Pfam" id="PF02789">
    <property type="entry name" value="Peptidase_M17_N"/>
    <property type="match status" value="1"/>
</dbReference>
<dbReference type="InterPro" id="IPR043472">
    <property type="entry name" value="Macro_dom-like"/>
</dbReference>
<evidence type="ECO:0000259" key="9">
    <source>
        <dbReference type="PROSITE" id="PS00631"/>
    </source>
</evidence>
<evidence type="ECO:0000256" key="3">
    <source>
        <dbReference type="ARBA" id="ARBA00009528"/>
    </source>
</evidence>
<dbReference type="InterPro" id="IPR000819">
    <property type="entry name" value="Peptidase_M17_C"/>
</dbReference>
<evidence type="ECO:0000256" key="1">
    <source>
        <dbReference type="ARBA" id="ARBA00000135"/>
    </source>
</evidence>
<proteinExistence type="inferred from homology"/>
<dbReference type="Gene3D" id="3.40.630.10">
    <property type="entry name" value="Zn peptidases"/>
    <property type="match status" value="1"/>
</dbReference>
<dbReference type="InterPro" id="IPR023042">
    <property type="entry name" value="Peptidase_M17_leu_NH2_pept"/>
</dbReference>
<evidence type="ECO:0000256" key="6">
    <source>
        <dbReference type="ARBA" id="ARBA00022670"/>
    </source>
</evidence>
<reference evidence="10" key="1">
    <citation type="submission" date="2016-03" db="EMBL/GenBank/DDBJ databases">
        <title>Mechanisms controlling the formation of the plant cell surface in tip-growing cells are functionally conserved among land plants.</title>
        <authorList>
            <person name="Honkanen S."/>
            <person name="Jones V.A."/>
            <person name="Morieri G."/>
            <person name="Champion C."/>
            <person name="Hetherington A.J."/>
            <person name="Kelly S."/>
            <person name="Saint-Marcoux D."/>
            <person name="Proust H."/>
            <person name="Prescott H."/>
            <person name="Dolan L."/>
        </authorList>
    </citation>
    <scope>NUCLEOTIDE SEQUENCE [LARGE SCALE GENOMIC DNA]</scope>
    <source>
        <tissue evidence="10">Whole gametophyte</tissue>
    </source>
</reference>
<gene>
    <name evidence="10" type="ORF">AXG93_1154s2100</name>
</gene>
<dbReference type="InterPro" id="IPR008283">
    <property type="entry name" value="Peptidase_M17_N"/>
</dbReference>
<dbReference type="GO" id="GO:0006508">
    <property type="term" value="P:proteolysis"/>
    <property type="evidence" value="ECO:0007669"/>
    <property type="project" value="UniProtKB-KW"/>
</dbReference>
<dbReference type="PRINTS" id="PR00481">
    <property type="entry name" value="LAMNOPPTDASE"/>
</dbReference>
<comment type="subunit">
    <text evidence="4">Homohexamer (dimer of homotrimers).</text>
</comment>
<dbReference type="Gene3D" id="3.40.220.10">
    <property type="entry name" value="Leucine Aminopeptidase, subunit E, domain 1"/>
    <property type="match status" value="1"/>
</dbReference>